<evidence type="ECO:0000313" key="2">
    <source>
        <dbReference type="EMBL" id="MBS2550187.1"/>
    </source>
</evidence>
<dbReference type="RefSeq" id="WP_212012488.1">
    <property type="nucleotide sequence ID" value="NZ_JAAFYZ010000094.1"/>
</dbReference>
<evidence type="ECO:0000313" key="3">
    <source>
        <dbReference type="Proteomes" id="UP000730482"/>
    </source>
</evidence>
<dbReference type="Pfam" id="PF01814">
    <property type="entry name" value="Hemerythrin"/>
    <property type="match status" value="1"/>
</dbReference>
<dbReference type="EMBL" id="JAAFYZ010000094">
    <property type="protein sequence ID" value="MBS2550187.1"/>
    <property type="molecule type" value="Genomic_DNA"/>
</dbReference>
<proteinExistence type="predicted"/>
<evidence type="ECO:0000259" key="1">
    <source>
        <dbReference type="Pfam" id="PF01814"/>
    </source>
</evidence>
<dbReference type="InterPro" id="IPR012312">
    <property type="entry name" value="Hemerythrin-like"/>
</dbReference>
<accession>A0ABS5KVX5</accession>
<reference evidence="2 3" key="1">
    <citation type="submission" date="2020-02" db="EMBL/GenBank/DDBJ databases">
        <title>Acidophilic actinobacteria isolated from forest soil.</title>
        <authorList>
            <person name="Golinska P."/>
        </authorList>
    </citation>
    <scope>NUCLEOTIDE SEQUENCE [LARGE SCALE GENOMIC DNA]</scope>
    <source>
        <strain evidence="2 3">NL8</strain>
    </source>
</reference>
<comment type="caution">
    <text evidence="2">The sequence shown here is derived from an EMBL/GenBank/DDBJ whole genome shotgun (WGS) entry which is preliminary data.</text>
</comment>
<sequence length="220" mass="23276">MNSPAQDASEQSVAVTDTRLTHEVHRVATALLAEAAVEPSVPPAALLTLRDFLVANLRHHDQAEDDDLWPRIIAVAPDTADALHALSAEHERLRAALDALSDVAMAADGAASEADRTALRQAAVAVRDLVHDHLAHEEPILLPALREHISPAAWDEFAQKVISTAPPVGGHLMIGFLAEVGTPAEVEAVLAGVPEPMRPLLPALRAQAAEDIRVLRGAGS</sequence>
<dbReference type="CDD" id="cd12108">
    <property type="entry name" value="Hr-like"/>
    <property type="match status" value="1"/>
</dbReference>
<feature type="domain" description="Hemerythrin-like" evidence="1">
    <location>
        <begin position="20"/>
        <end position="145"/>
    </location>
</feature>
<keyword evidence="3" id="KW-1185">Reference proteome</keyword>
<protein>
    <submittedName>
        <fullName evidence="2">Hemerythrin domain-containing protein</fullName>
    </submittedName>
</protein>
<gene>
    <name evidence="2" type="ORF">KGQ19_25290</name>
</gene>
<dbReference type="Gene3D" id="1.20.120.520">
    <property type="entry name" value="nmb1532 protein domain like"/>
    <property type="match status" value="1"/>
</dbReference>
<dbReference type="Proteomes" id="UP000730482">
    <property type="component" value="Unassembled WGS sequence"/>
</dbReference>
<name>A0ABS5KVX5_9ACTN</name>
<organism evidence="2 3">
    <name type="scientific">Catenulispora pinistramenti</name>
    <dbReference type="NCBI Taxonomy" id="2705254"/>
    <lineage>
        <taxon>Bacteria</taxon>
        <taxon>Bacillati</taxon>
        <taxon>Actinomycetota</taxon>
        <taxon>Actinomycetes</taxon>
        <taxon>Catenulisporales</taxon>
        <taxon>Catenulisporaceae</taxon>
        <taxon>Catenulispora</taxon>
    </lineage>
</organism>